<dbReference type="PANTHER" id="PTHR36474">
    <property type="entry name" value="PROTEIN LIAT1"/>
    <property type="match status" value="1"/>
</dbReference>
<evidence type="ECO:0000256" key="1">
    <source>
        <dbReference type="SAM" id="MobiDB-lite"/>
    </source>
</evidence>
<feature type="compositionally biased region" description="Basic residues" evidence="1">
    <location>
        <begin position="26"/>
        <end position="43"/>
    </location>
</feature>
<dbReference type="OrthoDB" id="10017439at2759"/>
<feature type="compositionally biased region" description="Polar residues" evidence="1">
    <location>
        <begin position="71"/>
        <end position="83"/>
    </location>
</feature>
<protein>
    <recommendedName>
        <fullName evidence="4">Protein LIAT1</fullName>
    </recommendedName>
</protein>
<reference evidence="2 3" key="1">
    <citation type="journal article" date="2018" name="Nat. Ecol. Evol.">
        <title>Shark genomes provide insights into elasmobranch evolution and the origin of vertebrates.</title>
        <authorList>
            <person name="Hara Y"/>
            <person name="Yamaguchi K"/>
            <person name="Onimaru K"/>
            <person name="Kadota M"/>
            <person name="Koyanagi M"/>
            <person name="Keeley SD"/>
            <person name="Tatsumi K"/>
            <person name="Tanaka K"/>
            <person name="Motone F"/>
            <person name="Kageyama Y"/>
            <person name="Nozu R"/>
            <person name="Adachi N"/>
            <person name="Nishimura O"/>
            <person name="Nakagawa R"/>
            <person name="Tanegashima C"/>
            <person name="Kiyatake I"/>
            <person name="Matsumoto R"/>
            <person name="Murakumo K"/>
            <person name="Nishida K"/>
            <person name="Terakita A"/>
            <person name="Kuratani S"/>
            <person name="Sato K"/>
            <person name="Hyodo S Kuraku.S."/>
        </authorList>
    </citation>
    <scope>NUCLEOTIDE SEQUENCE [LARGE SCALE GENOMIC DNA]</scope>
</reference>
<proteinExistence type="predicted"/>
<dbReference type="InterPro" id="IPR038794">
    <property type="entry name" value="LIAT1"/>
</dbReference>
<evidence type="ECO:0008006" key="4">
    <source>
        <dbReference type="Google" id="ProtNLM"/>
    </source>
</evidence>
<comment type="caution">
    <text evidence="2">The sequence shown here is derived from an EMBL/GenBank/DDBJ whole genome shotgun (WGS) entry which is preliminary data.</text>
</comment>
<keyword evidence="3" id="KW-1185">Reference proteome</keyword>
<dbReference type="OMA" id="HKDREVE"/>
<dbReference type="PANTHER" id="PTHR36474:SF1">
    <property type="entry name" value="PROTEIN LIAT1"/>
    <property type="match status" value="1"/>
</dbReference>
<sequence length="204" mass="23209">MEDKISASKCKMKSMTNLSVELAEKNKKKKRDKAKKKSSKTRRNSSSTPSTSDETVLAHKHGKSSKRHIHSTSPNTEPPVSQGDTKKSPKPKNISSKADRSQDSDGDSLYSVDQLTTSINETLRWDGILEDPVAEEERIRLYKLNRQLRYLAAQKRSRKDIELCQQELSVIQSQKENPYIISSKTLQQLAIKDHSNSYFVGQRF</sequence>
<dbReference type="AlphaFoldDB" id="A0A401S2N5"/>
<feature type="compositionally biased region" description="Basic residues" evidence="1">
    <location>
        <begin position="58"/>
        <end position="70"/>
    </location>
</feature>
<dbReference type="STRING" id="137246.A0A401S2N5"/>
<evidence type="ECO:0000313" key="2">
    <source>
        <dbReference type="EMBL" id="GCC24609.1"/>
    </source>
</evidence>
<evidence type="ECO:0000313" key="3">
    <source>
        <dbReference type="Proteomes" id="UP000287033"/>
    </source>
</evidence>
<feature type="region of interest" description="Disordered" evidence="1">
    <location>
        <begin position="1"/>
        <end position="109"/>
    </location>
</feature>
<name>A0A401S2N5_CHIPU</name>
<accession>A0A401S2N5</accession>
<organism evidence="2 3">
    <name type="scientific">Chiloscyllium punctatum</name>
    <name type="common">Brownbanded bambooshark</name>
    <name type="synonym">Hemiscyllium punctatum</name>
    <dbReference type="NCBI Taxonomy" id="137246"/>
    <lineage>
        <taxon>Eukaryota</taxon>
        <taxon>Metazoa</taxon>
        <taxon>Chordata</taxon>
        <taxon>Craniata</taxon>
        <taxon>Vertebrata</taxon>
        <taxon>Chondrichthyes</taxon>
        <taxon>Elasmobranchii</taxon>
        <taxon>Galeomorphii</taxon>
        <taxon>Galeoidea</taxon>
        <taxon>Orectolobiformes</taxon>
        <taxon>Hemiscylliidae</taxon>
        <taxon>Chiloscyllium</taxon>
    </lineage>
</organism>
<dbReference type="EMBL" id="BEZZ01000062">
    <property type="protein sequence ID" value="GCC24609.1"/>
    <property type="molecule type" value="Genomic_DNA"/>
</dbReference>
<gene>
    <name evidence="2" type="ORF">chiPu_0003011</name>
</gene>
<dbReference type="Proteomes" id="UP000287033">
    <property type="component" value="Unassembled WGS sequence"/>
</dbReference>